<feature type="transmembrane region" description="Helical" evidence="14">
    <location>
        <begin position="43"/>
        <end position="66"/>
    </location>
</feature>
<evidence type="ECO:0000256" key="10">
    <source>
        <dbReference type="ARBA" id="ARBA00023251"/>
    </source>
</evidence>
<keyword evidence="14" id="KW-0961">Cell wall biogenesis/degradation</keyword>
<keyword evidence="10 14" id="KW-0046">Antibiotic resistance</keyword>
<sequence>MTLLQTILLAIVQGISELFPISSVAHAVLTPWAFGWTLTPEFLKVHFLPVVVLLHLGTAVALLLYFRKDWIAYARSLLGGKDLMARRELLLVVVGTVPAAALGFIFEKMLKGIFANVAFAATFLIINGFILYIGEKARHRGTKELAELSIPQALGVGFAQSLALIPGFSRSGASMVAGFWAGLSHGAAARFSMLLATPIIVGASVLEIPKLAHQADAATFQTAVVGGVVAGIVAYLSVCILMSWFKRNEINAMRPFAIYCWVVGALVLFFH</sequence>
<protein>
    <recommendedName>
        <fullName evidence="4 14">Undecaprenyl-diphosphatase</fullName>
        <ecNumber evidence="3 14">3.6.1.27</ecNumber>
    </recommendedName>
    <alternativeName>
        <fullName evidence="12 14">Bacitracin resistance protein</fullName>
    </alternativeName>
    <alternativeName>
        <fullName evidence="11 14">Undecaprenyl pyrophosphate phosphatase</fullName>
    </alternativeName>
</protein>
<keyword evidence="14" id="KW-0133">Cell shape</keyword>
<evidence type="ECO:0000256" key="13">
    <source>
        <dbReference type="ARBA" id="ARBA00047594"/>
    </source>
</evidence>
<evidence type="ECO:0000256" key="9">
    <source>
        <dbReference type="ARBA" id="ARBA00023136"/>
    </source>
</evidence>
<evidence type="ECO:0000256" key="4">
    <source>
        <dbReference type="ARBA" id="ARBA00021581"/>
    </source>
</evidence>
<comment type="subcellular location">
    <subcellularLocation>
        <location evidence="1 14">Cell membrane</location>
        <topology evidence="1 14">Multi-pass membrane protein</topology>
    </subcellularLocation>
</comment>
<evidence type="ECO:0000256" key="1">
    <source>
        <dbReference type="ARBA" id="ARBA00004651"/>
    </source>
</evidence>
<gene>
    <name evidence="14" type="primary">uppP</name>
    <name evidence="15" type="ORF">EDC26_102270</name>
</gene>
<reference evidence="15 16" key="1">
    <citation type="submission" date="2019-03" db="EMBL/GenBank/DDBJ databases">
        <title>Genomic Encyclopedia of Type Strains, Phase IV (KMG-IV): sequencing the most valuable type-strain genomes for metagenomic binning, comparative biology and taxonomic classification.</title>
        <authorList>
            <person name="Goeker M."/>
        </authorList>
    </citation>
    <scope>NUCLEOTIDE SEQUENCE [LARGE SCALE GENOMIC DNA]</scope>
    <source>
        <strain evidence="15 16">DSM 24591</strain>
    </source>
</reference>
<keyword evidence="5 14" id="KW-1003">Cell membrane</keyword>
<dbReference type="AlphaFoldDB" id="A0A4R3M9Q1"/>
<feature type="transmembrane region" description="Helical" evidence="14">
    <location>
        <begin position="112"/>
        <end position="133"/>
    </location>
</feature>
<organism evidence="15 16">
    <name type="scientific">Paralcaligenes ureilyticus</name>
    <dbReference type="NCBI Taxonomy" id="627131"/>
    <lineage>
        <taxon>Bacteria</taxon>
        <taxon>Pseudomonadati</taxon>
        <taxon>Pseudomonadota</taxon>
        <taxon>Betaproteobacteria</taxon>
        <taxon>Burkholderiales</taxon>
        <taxon>Alcaligenaceae</taxon>
        <taxon>Paralcaligenes</taxon>
    </lineage>
</organism>
<comment type="miscellaneous">
    <text evidence="14">Bacitracin is thought to be involved in the inhibition of peptidoglycan synthesis by sequestering undecaprenyl diphosphate, thereby reducing the pool of lipid carrier available.</text>
</comment>
<dbReference type="PANTHER" id="PTHR30622:SF4">
    <property type="entry name" value="UNDECAPRENYL-DIPHOSPHATASE"/>
    <property type="match status" value="1"/>
</dbReference>
<dbReference type="PANTHER" id="PTHR30622">
    <property type="entry name" value="UNDECAPRENYL-DIPHOSPHATASE"/>
    <property type="match status" value="1"/>
</dbReference>
<feature type="transmembrane region" description="Helical" evidence="14">
    <location>
        <begin position="87"/>
        <end position="106"/>
    </location>
</feature>
<proteinExistence type="inferred from homology"/>
<dbReference type="EMBL" id="SMAJ01000002">
    <property type="protein sequence ID" value="TCT10314.1"/>
    <property type="molecule type" value="Genomic_DNA"/>
</dbReference>
<dbReference type="GO" id="GO:0071555">
    <property type="term" value="P:cell wall organization"/>
    <property type="evidence" value="ECO:0007669"/>
    <property type="project" value="UniProtKB-KW"/>
</dbReference>
<dbReference type="Pfam" id="PF02673">
    <property type="entry name" value="BacA"/>
    <property type="match status" value="1"/>
</dbReference>
<evidence type="ECO:0000313" key="15">
    <source>
        <dbReference type="EMBL" id="TCT10314.1"/>
    </source>
</evidence>
<keyword evidence="14" id="KW-0573">Peptidoglycan synthesis</keyword>
<evidence type="ECO:0000256" key="5">
    <source>
        <dbReference type="ARBA" id="ARBA00022475"/>
    </source>
</evidence>
<evidence type="ECO:0000256" key="6">
    <source>
        <dbReference type="ARBA" id="ARBA00022692"/>
    </source>
</evidence>
<evidence type="ECO:0000256" key="2">
    <source>
        <dbReference type="ARBA" id="ARBA00010621"/>
    </source>
</evidence>
<feature type="transmembrane region" description="Helical" evidence="14">
    <location>
        <begin position="220"/>
        <end position="245"/>
    </location>
</feature>
<evidence type="ECO:0000313" key="16">
    <source>
        <dbReference type="Proteomes" id="UP000295525"/>
    </source>
</evidence>
<dbReference type="Proteomes" id="UP000295525">
    <property type="component" value="Unassembled WGS sequence"/>
</dbReference>
<dbReference type="GO" id="GO:0005886">
    <property type="term" value="C:plasma membrane"/>
    <property type="evidence" value="ECO:0007669"/>
    <property type="project" value="UniProtKB-SubCell"/>
</dbReference>
<evidence type="ECO:0000256" key="7">
    <source>
        <dbReference type="ARBA" id="ARBA00022801"/>
    </source>
</evidence>
<comment type="similarity">
    <text evidence="2 14">Belongs to the UppP family.</text>
</comment>
<dbReference type="GO" id="GO:0009252">
    <property type="term" value="P:peptidoglycan biosynthetic process"/>
    <property type="evidence" value="ECO:0007669"/>
    <property type="project" value="UniProtKB-KW"/>
</dbReference>
<feature type="transmembrane region" description="Helical" evidence="14">
    <location>
        <begin position="251"/>
        <end position="270"/>
    </location>
</feature>
<comment type="function">
    <text evidence="14">Catalyzes the dephosphorylation of undecaprenyl diphosphate (UPP). Confers resistance to bacitracin.</text>
</comment>
<dbReference type="OrthoDB" id="9808289at2"/>
<keyword evidence="9 14" id="KW-0472">Membrane</keyword>
<evidence type="ECO:0000256" key="3">
    <source>
        <dbReference type="ARBA" id="ARBA00012374"/>
    </source>
</evidence>
<dbReference type="InterPro" id="IPR003824">
    <property type="entry name" value="UppP"/>
</dbReference>
<dbReference type="HAMAP" id="MF_01006">
    <property type="entry name" value="Undec_diphosphatase"/>
    <property type="match status" value="1"/>
</dbReference>
<comment type="caution">
    <text evidence="15">The sequence shown here is derived from an EMBL/GenBank/DDBJ whole genome shotgun (WGS) entry which is preliminary data.</text>
</comment>
<evidence type="ECO:0000256" key="14">
    <source>
        <dbReference type="HAMAP-Rule" id="MF_01006"/>
    </source>
</evidence>
<comment type="catalytic activity">
    <reaction evidence="13 14">
        <text>di-trans,octa-cis-undecaprenyl diphosphate + H2O = di-trans,octa-cis-undecaprenyl phosphate + phosphate + H(+)</text>
        <dbReference type="Rhea" id="RHEA:28094"/>
        <dbReference type="ChEBI" id="CHEBI:15377"/>
        <dbReference type="ChEBI" id="CHEBI:15378"/>
        <dbReference type="ChEBI" id="CHEBI:43474"/>
        <dbReference type="ChEBI" id="CHEBI:58405"/>
        <dbReference type="ChEBI" id="CHEBI:60392"/>
        <dbReference type="EC" id="3.6.1.27"/>
    </reaction>
</comment>
<feature type="transmembrane region" description="Helical" evidence="14">
    <location>
        <begin position="188"/>
        <end position="208"/>
    </location>
</feature>
<dbReference type="GO" id="GO:0046677">
    <property type="term" value="P:response to antibiotic"/>
    <property type="evidence" value="ECO:0007669"/>
    <property type="project" value="UniProtKB-UniRule"/>
</dbReference>
<evidence type="ECO:0000256" key="12">
    <source>
        <dbReference type="ARBA" id="ARBA00032932"/>
    </source>
</evidence>
<keyword evidence="6 14" id="KW-0812">Transmembrane</keyword>
<name>A0A4R3M9Q1_9BURK</name>
<dbReference type="EC" id="3.6.1.27" evidence="3 14"/>
<keyword evidence="7 14" id="KW-0378">Hydrolase</keyword>
<keyword evidence="16" id="KW-1185">Reference proteome</keyword>
<evidence type="ECO:0000256" key="11">
    <source>
        <dbReference type="ARBA" id="ARBA00032707"/>
    </source>
</evidence>
<dbReference type="GO" id="GO:0008360">
    <property type="term" value="P:regulation of cell shape"/>
    <property type="evidence" value="ECO:0007669"/>
    <property type="project" value="UniProtKB-KW"/>
</dbReference>
<keyword evidence="8 14" id="KW-1133">Transmembrane helix</keyword>
<dbReference type="GO" id="GO:0050380">
    <property type="term" value="F:undecaprenyl-diphosphatase activity"/>
    <property type="evidence" value="ECO:0007669"/>
    <property type="project" value="UniProtKB-UniRule"/>
</dbReference>
<evidence type="ECO:0000256" key="8">
    <source>
        <dbReference type="ARBA" id="ARBA00022989"/>
    </source>
</evidence>
<dbReference type="RefSeq" id="WP_132579901.1">
    <property type="nucleotide sequence ID" value="NZ_SMAJ01000002.1"/>
</dbReference>
<accession>A0A4R3M9Q1</accession>